<protein>
    <submittedName>
        <fullName evidence="1">Uncharacterized protein</fullName>
    </submittedName>
</protein>
<evidence type="ECO:0000313" key="2">
    <source>
        <dbReference type="Proteomes" id="UP000325273"/>
    </source>
</evidence>
<dbReference type="RefSeq" id="WP_149676837.1">
    <property type="nucleotide sequence ID" value="NZ_VTUZ01000096.1"/>
</dbReference>
<gene>
    <name evidence="1" type="ORF">FVF58_49980</name>
</gene>
<keyword evidence="2" id="KW-1185">Reference proteome</keyword>
<name>A0A5B0G3V2_9BURK</name>
<dbReference type="EMBL" id="VTUZ01000096">
    <property type="protein sequence ID" value="KAA0997315.1"/>
    <property type="molecule type" value="Genomic_DNA"/>
</dbReference>
<reference evidence="1 2" key="1">
    <citation type="submission" date="2019-08" db="EMBL/GenBank/DDBJ databases">
        <title>Paraburkholderia sp. DCY113.</title>
        <authorList>
            <person name="Kang J."/>
        </authorList>
    </citation>
    <scope>NUCLEOTIDE SEQUENCE [LARGE SCALE GENOMIC DNA]</scope>
    <source>
        <strain evidence="1 2">DCY113</strain>
    </source>
</reference>
<comment type="caution">
    <text evidence="1">The sequence shown here is derived from an EMBL/GenBank/DDBJ whole genome shotgun (WGS) entry which is preliminary data.</text>
</comment>
<dbReference type="Proteomes" id="UP000325273">
    <property type="component" value="Unassembled WGS sequence"/>
</dbReference>
<evidence type="ECO:0000313" key="1">
    <source>
        <dbReference type="EMBL" id="KAA0997315.1"/>
    </source>
</evidence>
<organism evidence="1 2">
    <name type="scientific">Paraburkholderia panacisoli</name>
    <dbReference type="NCBI Taxonomy" id="2603818"/>
    <lineage>
        <taxon>Bacteria</taxon>
        <taxon>Pseudomonadati</taxon>
        <taxon>Pseudomonadota</taxon>
        <taxon>Betaproteobacteria</taxon>
        <taxon>Burkholderiales</taxon>
        <taxon>Burkholderiaceae</taxon>
        <taxon>Paraburkholderia</taxon>
    </lineage>
</organism>
<accession>A0A5B0G3V2</accession>
<proteinExistence type="predicted"/>
<dbReference type="AlphaFoldDB" id="A0A5B0G3V2"/>
<sequence length="75" mass="8148">MRRDLAQIAAQDSAMKIVVRIELVTDWGEVNTIEVGPIDRPSQTLDPESAGLSLADGKKLLLMFVNSASRVHGIC</sequence>